<evidence type="ECO:0000256" key="4">
    <source>
        <dbReference type="ARBA" id="ARBA00023163"/>
    </source>
</evidence>
<dbReference type="Proteomes" id="UP000647491">
    <property type="component" value="Unassembled WGS sequence"/>
</dbReference>
<gene>
    <name evidence="6" type="ORF">H8708_05330</name>
</gene>
<evidence type="ECO:0000256" key="2">
    <source>
        <dbReference type="ARBA" id="ARBA00023015"/>
    </source>
</evidence>
<dbReference type="SUPFAM" id="SSF47979">
    <property type="entry name" value="Iron-dependent repressor protein, dimerization domain"/>
    <property type="match status" value="1"/>
</dbReference>
<evidence type="ECO:0000256" key="3">
    <source>
        <dbReference type="ARBA" id="ARBA00023125"/>
    </source>
</evidence>
<keyword evidence="2" id="KW-0805">Transcription regulation</keyword>
<dbReference type="RefSeq" id="WP_022273212.1">
    <property type="nucleotide sequence ID" value="NZ_JACRTJ010000013.1"/>
</dbReference>
<organism evidence="6 7">
    <name type="scientific">Enterocloster hominis</name>
    <name type="common">ex Liu et al. 2021</name>
    <dbReference type="NCBI Taxonomy" id="2763663"/>
    <lineage>
        <taxon>Bacteria</taxon>
        <taxon>Bacillati</taxon>
        <taxon>Bacillota</taxon>
        <taxon>Clostridia</taxon>
        <taxon>Lachnospirales</taxon>
        <taxon>Lachnospiraceae</taxon>
        <taxon>Enterocloster</taxon>
    </lineage>
</organism>
<accession>A0ABR7NRB5</accession>
<dbReference type="Pfam" id="PF02742">
    <property type="entry name" value="Fe_dep_repr_C"/>
    <property type="match status" value="1"/>
</dbReference>
<evidence type="ECO:0000313" key="6">
    <source>
        <dbReference type="EMBL" id="MBC8598658.1"/>
    </source>
</evidence>
<dbReference type="InterPro" id="IPR022687">
    <property type="entry name" value="HTH_DTXR"/>
</dbReference>
<evidence type="ECO:0000259" key="5">
    <source>
        <dbReference type="PROSITE" id="PS50944"/>
    </source>
</evidence>
<dbReference type="InterPro" id="IPR001367">
    <property type="entry name" value="Fe_dep_repressor"/>
</dbReference>
<dbReference type="InterPro" id="IPR050536">
    <property type="entry name" value="DtxR_MntR_Metal-Reg"/>
</dbReference>
<dbReference type="PANTHER" id="PTHR33238:SF7">
    <property type="entry name" value="IRON-DEPENDENT TRANSCRIPTIONAL REGULATOR"/>
    <property type="match status" value="1"/>
</dbReference>
<dbReference type="InterPro" id="IPR036421">
    <property type="entry name" value="Fe_dep_repressor_sf"/>
</dbReference>
<dbReference type="Gene3D" id="1.10.10.10">
    <property type="entry name" value="Winged helix-like DNA-binding domain superfamily/Winged helix DNA-binding domain"/>
    <property type="match status" value="1"/>
</dbReference>
<dbReference type="Pfam" id="PF01325">
    <property type="entry name" value="Fe_dep_repress"/>
    <property type="match status" value="1"/>
</dbReference>
<dbReference type="Gene3D" id="1.10.60.10">
    <property type="entry name" value="Iron dependent repressor, metal binding and dimerisation domain"/>
    <property type="match status" value="1"/>
</dbReference>
<reference evidence="6 7" key="1">
    <citation type="submission" date="2020-08" db="EMBL/GenBank/DDBJ databases">
        <title>Genome public.</title>
        <authorList>
            <person name="Liu C."/>
            <person name="Sun Q."/>
        </authorList>
    </citation>
    <scope>NUCLEOTIDE SEQUENCE [LARGE SCALE GENOMIC DNA]</scope>
    <source>
        <strain evidence="6 7">BX10</strain>
    </source>
</reference>
<name>A0ABR7NRB5_9FIRM</name>
<feature type="domain" description="HTH dtxR-type" evidence="5">
    <location>
        <begin position="1"/>
        <end position="64"/>
    </location>
</feature>
<dbReference type="InterPro" id="IPR036390">
    <property type="entry name" value="WH_DNA-bd_sf"/>
</dbReference>
<comment type="similarity">
    <text evidence="1">Belongs to the DtxR/MntR family.</text>
</comment>
<dbReference type="EMBL" id="JACRTJ010000013">
    <property type="protein sequence ID" value="MBC8598658.1"/>
    <property type="molecule type" value="Genomic_DNA"/>
</dbReference>
<evidence type="ECO:0000313" key="7">
    <source>
        <dbReference type="Proteomes" id="UP000647491"/>
    </source>
</evidence>
<dbReference type="PANTHER" id="PTHR33238">
    <property type="entry name" value="IRON (METAL) DEPENDENT REPRESSOR, DTXR FAMILY"/>
    <property type="match status" value="1"/>
</dbReference>
<sequence>MKIQESAENYLETILVLSLDKPYVRSIDIANELGFSKPSVSVAMKNLRNSGHIRVDENGHITLAPPGKKIAEMIYERHRILSQWLESLGVSRETASEDACRIEHVISEESFAAIKDHLKQTSV</sequence>
<dbReference type="PROSITE" id="PS50944">
    <property type="entry name" value="HTH_DTXR"/>
    <property type="match status" value="1"/>
</dbReference>
<dbReference type="SUPFAM" id="SSF46785">
    <property type="entry name" value="Winged helix' DNA-binding domain"/>
    <property type="match status" value="1"/>
</dbReference>
<keyword evidence="4" id="KW-0804">Transcription</keyword>
<keyword evidence="7" id="KW-1185">Reference proteome</keyword>
<keyword evidence="3" id="KW-0238">DNA-binding</keyword>
<protein>
    <submittedName>
        <fullName evidence="6">Metal-dependent transcriptional regulator</fullName>
    </submittedName>
</protein>
<proteinExistence type="inferred from homology"/>
<comment type="caution">
    <text evidence="6">The sequence shown here is derived from an EMBL/GenBank/DDBJ whole genome shotgun (WGS) entry which is preliminary data.</text>
</comment>
<dbReference type="InterPro" id="IPR022689">
    <property type="entry name" value="Iron_dep_repressor"/>
</dbReference>
<dbReference type="SMART" id="SM00529">
    <property type="entry name" value="HTH_DTXR"/>
    <property type="match status" value="1"/>
</dbReference>
<dbReference type="InterPro" id="IPR036388">
    <property type="entry name" value="WH-like_DNA-bd_sf"/>
</dbReference>
<evidence type="ECO:0000256" key="1">
    <source>
        <dbReference type="ARBA" id="ARBA00007871"/>
    </source>
</evidence>